<dbReference type="Gramene" id="Pp3c23_9760V3.1">
    <property type="protein sequence ID" value="PAC:32950491.CDS.1"/>
    <property type="gene ID" value="Pp3c23_9760"/>
</dbReference>
<proteinExistence type="predicted"/>
<dbReference type="Gramene" id="Pp3c23_9760V3.2">
    <property type="protein sequence ID" value="PAC:32950492.CDS.1"/>
    <property type="gene ID" value="Pp3c23_9760"/>
</dbReference>
<organism evidence="1">
    <name type="scientific">Physcomitrium patens</name>
    <name type="common">Spreading-leaved earth moss</name>
    <name type="synonym">Physcomitrella patens</name>
    <dbReference type="NCBI Taxonomy" id="3218"/>
    <lineage>
        <taxon>Eukaryota</taxon>
        <taxon>Viridiplantae</taxon>
        <taxon>Streptophyta</taxon>
        <taxon>Embryophyta</taxon>
        <taxon>Bryophyta</taxon>
        <taxon>Bryophytina</taxon>
        <taxon>Bryopsida</taxon>
        <taxon>Funariidae</taxon>
        <taxon>Funariales</taxon>
        <taxon>Funariaceae</taxon>
        <taxon>Physcomitrium</taxon>
    </lineage>
</organism>
<evidence type="ECO:0000313" key="3">
    <source>
        <dbReference type="Proteomes" id="UP000006727"/>
    </source>
</evidence>
<accession>A0A2K1IIP7</accession>
<dbReference type="EnsemblPlants" id="Pp3c23_9760V3.2">
    <property type="protein sequence ID" value="PAC:32950492.CDS.1"/>
    <property type="gene ID" value="Pp3c23_9760"/>
</dbReference>
<keyword evidence="3" id="KW-1185">Reference proteome</keyword>
<name>A0A2K1IIP7_PHYPA</name>
<reference evidence="2" key="3">
    <citation type="submission" date="2020-12" db="UniProtKB">
        <authorList>
            <consortium name="EnsemblPlants"/>
        </authorList>
    </citation>
    <scope>IDENTIFICATION</scope>
</reference>
<dbReference type="EMBL" id="ABEU02000023">
    <property type="protein sequence ID" value="PNR29150.1"/>
    <property type="molecule type" value="Genomic_DNA"/>
</dbReference>
<dbReference type="PaxDb" id="3218-PP1S10_61V6.1"/>
<dbReference type="EnsemblPlants" id="Pp3c23_9760V3.1">
    <property type="protein sequence ID" value="PAC:32950491.CDS.1"/>
    <property type="gene ID" value="Pp3c23_9760"/>
</dbReference>
<dbReference type="InParanoid" id="A0A2K1IIP7"/>
<dbReference type="AlphaFoldDB" id="A0A2K1IIP7"/>
<evidence type="ECO:0000313" key="2">
    <source>
        <dbReference type="EnsemblPlants" id="PAC:32950491.CDS.1"/>
    </source>
</evidence>
<protein>
    <submittedName>
        <fullName evidence="1 2">Uncharacterized protein</fullName>
    </submittedName>
</protein>
<gene>
    <name evidence="1" type="ORF">PHYPA_027842</name>
</gene>
<reference evidence="1 3" key="1">
    <citation type="journal article" date="2008" name="Science">
        <title>The Physcomitrella genome reveals evolutionary insights into the conquest of land by plants.</title>
        <authorList>
            <person name="Rensing S."/>
            <person name="Lang D."/>
            <person name="Zimmer A."/>
            <person name="Terry A."/>
            <person name="Salamov A."/>
            <person name="Shapiro H."/>
            <person name="Nishiyama T."/>
            <person name="Perroud P.-F."/>
            <person name="Lindquist E."/>
            <person name="Kamisugi Y."/>
            <person name="Tanahashi T."/>
            <person name="Sakakibara K."/>
            <person name="Fujita T."/>
            <person name="Oishi K."/>
            <person name="Shin-I T."/>
            <person name="Kuroki Y."/>
            <person name="Toyoda A."/>
            <person name="Suzuki Y."/>
            <person name="Hashimoto A."/>
            <person name="Yamaguchi K."/>
            <person name="Sugano A."/>
            <person name="Kohara Y."/>
            <person name="Fujiyama A."/>
            <person name="Anterola A."/>
            <person name="Aoki S."/>
            <person name="Ashton N."/>
            <person name="Barbazuk W.B."/>
            <person name="Barker E."/>
            <person name="Bennetzen J."/>
            <person name="Bezanilla M."/>
            <person name="Blankenship R."/>
            <person name="Cho S.H."/>
            <person name="Dutcher S."/>
            <person name="Estelle M."/>
            <person name="Fawcett J.A."/>
            <person name="Gundlach H."/>
            <person name="Hanada K."/>
            <person name="Heyl A."/>
            <person name="Hicks K.A."/>
            <person name="Hugh J."/>
            <person name="Lohr M."/>
            <person name="Mayer K."/>
            <person name="Melkozernov A."/>
            <person name="Murata T."/>
            <person name="Nelson D."/>
            <person name="Pils B."/>
            <person name="Prigge M."/>
            <person name="Reiss B."/>
            <person name="Renner T."/>
            <person name="Rombauts S."/>
            <person name="Rushton P."/>
            <person name="Sanderfoot A."/>
            <person name="Schween G."/>
            <person name="Shiu S.-H."/>
            <person name="Stueber K."/>
            <person name="Theodoulou F.L."/>
            <person name="Tu H."/>
            <person name="Van de Peer Y."/>
            <person name="Verrier P.J."/>
            <person name="Waters E."/>
            <person name="Wood A."/>
            <person name="Yang L."/>
            <person name="Cove D."/>
            <person name="Cuming A."/>
            <person name="Hasebe M."/>
            <person name="Lucas S."/>
            <person name="Mishler D.B."/>
            <person name="Reski R."/>
            <person name="Grigoriev I."/>
            <person name="Quatrano R.S."/>
            <person name="Boore J.L."/>
        </authorList>
    </citation>
    <scope>NUCLEOTIDE SEQUENCE [LARGE SCALE GENOMIC DNA]</scope>
    <source>
        <strain evidence="2 3">cv. Gransden 2004</strain>
    </source>
</reference>
<dbReference type="Proteomes" id="UP000006727">
    <property type="component" value="Chromosome 23"/>
</dbReference>
<sequence>MNEFEDLCGAGGGGGGGGVFCECKYSPYKPYIPTPLLPIVASNAVLISSPPVSNVFGRRLQRLILLDYTKKLTLSSLSVVLLIAACVFTVV</sequence>
<reference evidence="1 3" key="2">
    <citation type="journal article" date="2018" name="Plant J.">
        <title>The Physcomitrella patens chromosome-scale assembly reveals moss genome structure and evolution.</title>
        <authorList>
            <person name="Lang D."/>
            <person name="Ullrich K.K."/>
            <person name="Murat F."/>
            <person name="Fuchs J."/>
            <person name="Jenkins J."/>
            <person name="Haas F.B."/>
            <person name="Piednoel M."/>
            <person name="Gundlach H."/>
            <person name="Van Bel M."/>
            <person name="Meyberg R."/>
            <person name="Vives C."/>
            <person name="Morata J."/>
            <person name="Symeonidi A."/>
            <person name="Hiss M."/>
            <person name="Muchero W."/>
            <person name="Kamisugi Y."/>
            <person name="Saleh O."/>
            <person name="Blanc G."/>
            <person name="Decker E.L."/>
            <person name="van Gessel N."/>
            <person name="Grimwood J."/>
            <person name="Hayes R.D."/>
            <person name="Graham S.W."/>
            <person name="Gunter L.E."/>
            <person name="McDaniel S.F."/>
            <person name="Hoernstein S.N.W."/>
            <person name="Larsson A."/>
            <person name="Li F.W."/>
            <person name="Perroud P.F."/>
            <person name="Phillips J."/>
            <person name="Ranjan P."/>
            <person name="Rokshar D.S."/>
            <person name="Rothfels C.J."/>
            <person name="Schneider L."/>
            <person name="Shu S."/>
            <person name="Stevenson D.W."/>
            <person name="Thummler F."/>
            <person name="Tillich M."/>
            <person name="Villarreal Aguilar J.C."/>
            <person name="Widiez T."/>
            <person name="Wong G.K."/>
            <person name="Wymore A."/>
            <person name="Zhang Y."/>
            <person name="Zimmer A.D."/>
            <person name="Quatrano R.S."/>
            <person name="Mayer K.F.X."/>
            <person name="Goodstein D."/>
            <person name="Casacuberta J.M."/>
            <person name="Vandepoele K."/>
            <person name="Reski R."/>
            <person name="Cuming A.C."/>
            <person name="Tuskan G.A."/>
            <person name="Maumus F."/>
            <person name="Salse J."/>
            <person name="Schmutz J."/>
            <person name="Rensing S.A."/>
        </authorList>
    </citation>
    <scope>NUCLEOTIDE SEQUENCE [LARGE SCALE GENOMIC DNA]</scope>
    <source>
        <strain evidence="2 3">cv. Gransden 2004</strain>
    </source>
</reference>
<evidence type="ECO:0000313" key="1">
    <source>
        <dbReference type="EMBL" id="PNR29150.1"/>
    </source>
</evidence>